<evidence type="ECO:0000256" key="2">
    <source>
        <dbReference type="ARBA" id="ARBA00023136"/>
    </source>
</evidence>
<keyword evidence="5" id="KW-0812">Transmembrane</keyword>
<dbReference type="AlphaFoldDB" id="A0A327SMW1"/>
<dbReference type="Pfam" id="PF14905">
    <property type="entry name" value="OMP_b-brl_3"/>
    <property type="match status" value="1"/>
</dbReference>
<dbReference type="InterPro" id="IPR008969">
    <property type="entry name" value="CarboxyPept-like_regulatory"/>
</dbReference>
<gene>
    <name evidence="7" type="ORF">LY11_02651</name>
</gene>
<keyword evidence="5" id="KW-1133">Transmembrane helix</keyword>
<feature type="region of interest" description="Disordered" evidence="4">
    <location>
        <begin position="912"/>
        <end position="932"/>
    </location>
</feature>
<dbReference type="InterPro" id="IPR041700">
    <property type="entry name" value="OMP_b-brl_3"/>
</dbReference>
<name>A0A327SMW1_9SPHI</name>
<evidence type="ECO:0000256" key="4">
    <source>
        <dbReference type="SAM" id="MobiDB-lite"/>
    </source>
</evidence>
<evidence type="ECO:0000256" key="5">
    <source>
        <dbReference type="SAM" id="Phobius"/>
    </source>
</evidence>
<organism evidence="7 8">
    <name type="scientific">Pedobacter cryoconitis</name>
    <dbReference type="NCBI Taxonomy" id="188932"/>
    <lineage>
        <taxon>Bacteria</taxon>
        <taxon>Pseudomonadati</taxon>
        <taxon>Bacteroidota</taxon>
        <taxon>Sphingobacteriia</taxon>
        <taxon>Sphingobacteriales</taxon>
        <taxon>Sphingobacteriaceae</taxon>
        <taxon>Pedobacter</taxon>
    </lineage>
</organism>
<keyword evidence="7" id="KW-0675">Receptor</keyword>
<dbReference type="Gene3D" id="2.60.40.1120">
    <property type="entry name" value="Carboxypeptidase-like, regulatory domain"/>
    <property type="match status" value="1"/>
</dbReference>
<protein>
    <submittedName>
        <fullName evidence="7">Outer membrane receptor protein involved in Fe transport</fullName>
    </submittedName>
</protein>
<dbReference type="SUPFAM" id="SSF49464">
    <property type="entry name" value="Carboxypeptidase regulatory domain-like"/>
    <property type="match status" value="1"/>
</dbReference>
<evidence type="ECO:0000256" key="1">
    <source>
        <dbReference type="ARBA" id="ARBA00004442"/>
    </source>
</evidence>
<dbReference type="EMBL" id="QLLR01000011">
    <property type="protein sequence ID" value="RAJ30309.1"/>
    <property type="molecule type" value="Genomic_DNA"/>
</dbReference>
<dbReference type="SUPFAM" id="SSF56935">
    <property type="entry name" value="Porins"/>
    <property type="match status" value="1"/>
</dbReference>
<dbReference type="Gene3D" id="2.40.170.20">
    <property type="entry name" value="TonB-dependent receptor, beta-barrel domain"/>
    <property type="match status" value="1"/>
</dbReference>
<evidence type="ECO:0000313" key="7">
    <source>
        <dbReference type="EMBL" id="RAJ30309.1"/>
    </source>
</evidence>
<dbReference type="STRING" id="188932.AY601_1354"/>
<keyword evidence="2 5" id="KW-0472">Membrane</keyword>
<keyword evidence="3" id="KW-0998">Cell outer membrane</keyword>
<sequence>MNISAKMRRQGALYAIITDSKILKKQFIYQLMRISILSALLLFTTLQLLFATSLNGQNIKTDQVTIGLKHDNLVTALKKIEEQSTFRFYYRKADVKDISELNIPVITRTVEETLNELLQNTFFTFRQIDHNILLEKNSLQENYIIKGKVTSLNHLPLEFATVSIKAINSNEILQRKQTDLEGNFQLTIKDKGDYLVEISAIGMDSVSVAVNLADIKTIQLPFILLSANSRSLNEVTITGKKAYIEQKLDRTVINVGALISNEGANALEVLEKSPGVLVDGNGTVSFKGKPGVTIFIDGKPTYLSGTNLAGYLKSLPASLLDQIELMDNPPAKYDAAGNAGVINIKTKKSKANGFNGSLSANYSLAHTGQTNESLNLNYRVNKINLFSSTSYTLAQSYREFEEDRDYFDPNNAFKSAFRLKSILKDKSNSGNIKIGMDYYQSPKTTWGIIFTGSVTPKSGKTNSTNQLLNKNHQLDSLIYADNTSKGHFNNAGFNLNYSHQFDSLGKVITFDLDAVIYNSTNNQRFFNQTYATDGTLTNTQVITDHLPTKINIYSVKTDYTLPLGGKAKLEAGFKSSYIQTDNEANYFNVAEEVSTSNPDFTNHFLYQENINAAYLNYSKVYQRFSFQAGLRAENTNTRGHQLGSIVRPDSSFVKSYTNLFPTTYLSYKLDSAGHHLLIASYGRRIRRPYYQDLNPFVTIVDKYSYFSGNPYLRPQYSDIFKLSYSYKSMLTAALYYTHVSDLQYEVVKQQGDIFIDGIGNIGTAKYLGASVTLAFKPAKWWLNNTYIQVFNNIFKGQLFSTFLDESRTMGEINSSNIFTLSSRWSAELSGFYITKRANSQFINNGTGQLNAGIQKKVFNNKGSVKVSVRDILKTYKNNGLTNNIPNATEAFRNKFNSQVFTLGFNYNFGSSLSKKSKRDTGSADMEKGRVKN</sequence>
<evidence type="ECO:0000256" key="3">
    <source>
        <dbReference type="ARBA" id="ARBA00023237"/>
    </source>
</evidence>
<dbReference type="Proteomes" id="UP000249754">
    <property type="component" value="Unassembled WGS sequence"/>
</dbReference>
<feature type="domain" description="Outer membrane protein beta-barrel" evidence="6">
    <location>
        <begin position="499"/>
        <end position="906"/>
    </location>
</feature>
<feature type="transmembrane region" description="Helical" evidence="5">
    <location>
        <begin position="31"/>
        <end position="50"/>
    </location>
</feature>
<evidence type="ECO:0000313" key="8">
    <source>
        <dbReference type="Proteomes" id="UP000249754"/>
    </source>
</evidence>
<evidence type="ECO:0000259" key="6">
    <source>
        <dbReference type="Pfam" id="PF14905"/>
    </source>
</evidence>
<proteinExistence type="predicted"/>
<reference evidence="7 8" key="1">
    <citation type="submission" date="2018-06" db="EMBL/GenBank/DDBJ databases">
        <title>Genomic Encyclopedia of Archaeal and Bacterial Type Strains, Phase II (KMG-II): from individual species to whole genera.</title>
        <authorList>
            <person name="Goeker M."/>
        </authorList>
    </citation>
    <scope>NUCLEOTIDE SEQUENCE [LARGE SCALE GENOMIC DNA]</scope>
    <source>
        <strain evidence="7 8">DSM 14825</strain>
    </source>
</reference>
<dbReference type="RefSeq" id="WP_111634115.1">
    <property type="nucleotide sequence ID" value="NZ_QLLR01000011.1"/>
</dbReference>
<accession>A0A327SMW1</accession>
<feature type="compositionally biased region" description="Basic and acidic residues" evidence="4">
    <location>
        <begin position="918"/>
        <end position="932"/>
    </location>
</feature>
<dbReference type="Gene3D" id="2.170.130.10">
    <property type="entry name" value="TonB-dependent receptor, plug domain"/>
    <property type="match status" value="1"/>
</dbReference>
<dbReference type="InterPro" id="IPR036942">
    <property type="entry name" value="Beta-barrel_TonB_sf"/>
</dbReference>
<dbReference type="OrthoDB" id="606851at2"/>
<comment type="caution">
    <text evidence="7">The sequence shown here is derived from an EMBL/GenBank/DDBJ whole genome shotgun (WGS) entry which is preliminary data.</text>
</comment>
<dbReference type="GO" id="GO:0009279">
    <property type="term" value="C:cell outer membrane"/>
    <property type="evidence" value="ECO:0007669"/>
    <property type="project" value="UniProtKB-SubCell"/>
</dbReference>
<comment type="subcellular location">
    <subcellularLocation>
        <location evidence="1">Cell outer membrane</location>
    </subcellularLocation>
</comment>
<dbReference type="InterPro" id="IPR037066">
    <property type="entry name" value="Plug_dom_sf"/>
</dbReference>
<dbReference type="Pfam" id="PF13715">
    <property type="entry name" value="CarbopepD_reg_2"/>
    <property type="match status" value="1"/>
</dbReference>